<dbReference type="InterPro" id="IPR007737">
    <property type="entry name" value="Mga_HTH"/>
</dbReference>
<keyword evidence="2" id="KW-0804">Transcription</keyword>
<feature type="domain" description="Mga helix-turn-helix" evidence="3">
    <location>
        <begin position="72"/>
        <end position="156"/>
    </location>
</feature>
<reference evidence="5 6" key="1">
    <citation type="submission" date="2013-01" db="EMBL/GenBank/DDBJ databases">
        <title>The Genome Sequence of Bacillus cereus TIAC219.</title>
        <authorList>
            <consortium name="The Broad Institute Genome Sequencing Platform"/>
            <consortium name="The Broad Institute Genome Sequencing Center for Infectious Disease"/>
            <person name="Feldgarden M."/>
            <person name="Van der Auwera G.A."/>
            <person name="Mahillon J."/>
            <person name="Duprez V."/>
            <person name="Timmery S."/>
            <person name="Mattelet C."/>
            <person name="Dierick K."/>
            <person name="Sun M."/>
            <person name="Yu Z."/>
            <person name="Zhu L."/>
            <person name="Hu X."/>
            <person name="Shank E.B."/>
            <person name="Swiecicka I."/>
            <person name="Hansen B.M."/>
            <person name="Andrup L."/>
            <person name="Walker B."/>
            <person name="Young S.K."/>
            <person name="Zeng Q."/>
            <person name="Gargeya S."/>
            <person name="Fitzgerald M."/>
            <person name="Haas B."/>
            <person name="Abouelleil A."/>
            <person name="Alvarado L."/>
            <person name="Arachchi H.M."/>
            <person name="Berlin A.M."/>
            <person name="Chapman S.B."/>
            <person name="Dewar J."/>
            <person name="Goldberg J."/>
            <person name="Griggs A."/>
            <person name="Gujja S."/>
            <person name="Hansen M."/>
            <person name="Howarth C."/>
            <person name="Imamovic A."/>
            <person name="Larimer J."/>
            <person name="McCowan C."/>
            <person name="Murphy C."/>
            <person name="Neiman D."/>
            <person name="Pearson M."/>
            <person name="Priest M."/>
            <person name="Roberts A."/>
            <person name="Saif S."/>
            <person name="Shea T."/>
            <person name="Sisk P."/>
            <person name="Sykes S."/>
            <person name="Wortman J."/>
            <person name="Nusbaum C."/>
            <person name="Birren B."/>
        </authorList>
    </citation>
    <scope>NUCLEOTIDE SEQUENCE [LARGE SCALE GENOMIC DNA]</scope>
    <source>
        <strain evidence="5 6">TIAC219</strain>
    </source>
</reference>
<dbReference type="PANTHER" id="PTHR30185:SF18">
    <property type="entry name" value="TRANSCRIPTIONAL REGULATOR MTLR"/>
    <property type="match status" value="1"/>
</dbReference>
<dbReference type="Gene3D" id="1.10.10.10">
    <property type="entry name" value="Winged helix-like DNA-binding domain superfamily/Winged helix DNA-binding domain"/>
    <property type="match status" value="2"/>
</dbReference>
<evidence type="ECO:0000313" key="5">
    <source>
        <dbReference type="EMBL" id="EOQ56318.1"/>
    </source>
</evidence>
<dbReference type="InterPro" id="IPR050661">
    <property type="entry name" value="BglG_antiterminators"/>
</dbReference>
<dbReference type="InterPro" id="IPR013199">
    <property type="entry name" value="HTH_Mga_DNA-bd_dom"/>
</dbReference>
<dbReference type="CDD" id="cd00133">
    <property type="entry name" value="PTS_IIB"/>
    <property type="match status" value="1"/>
</dbReference>
<dbReference type="SUPFAM" id="SSF46785">
    <property type="entry name" value="Winged helix' DNA-binding domain"/>
    <property type="match status" value="1"/>
</dbReference>
<evidence type="ECO:0000259" key="4">
    <source>
        <dbReference type="Pfam" id="PF08280"/>
    </source>
</evidence>
<keyword evidence="1" id="KW-0805">Transcription regulation</keyword>
<dbReference type="Pfam" id="PF05043">
    <property type="entry name" value="Mga"/>
    <property type="match status" value="1"/>
</dbReference>
<evidence type="ECO:0000256" key="1">
    <source>
        <dbReference type="ARBA" id="ARBA00023015"/>
    </source>
</evidence>
<evidence type="ECO:0000313" key="6">
    <source>
        <dbReference type="Proteomes" id="UP000014060"/>
    </source>
</evidence>
<protein>
    <recommendedName>
        <fullName evidence="7">Mga helix-turn-helix domain-containing protein</fullName>
    </recommendedName>
</protein>
<feature type="domain" description="M protein trans-acting positive regulator (MGA) HTH" evidence="4">
    <location>
        <begin position="6"/>
        <end position="53"/>
    </location>
</feature>
<evidence type="ECO:0000259" key="3">
    <source>
        <dbReference type="Pfam" id="PF05043"/>
    </source>
</evidence>
<dbReference type="Pfam" id="PF08280">
    <property type="entry name" value="HTH_Mga"/>
    <property type="match status" value="1"/>
</dbReference>
<proteinExistence type="predicted"/>
<dbReference type="PANTHER" id="PTHR30185">
    <property type="entry name" value="CRYPTIC BETA-GLUCOSIDE BGL OPERON ANTITERMINATOR"/>
    <property type="match status" value="1"/>
</dbReference>
<evidence type="ECO:0008006" key="7">
    <source>
        <dbReference type="Google" id="ProtNLM"/>
    </source>
</evidence>
<evidence type="ECO:0000256" key="2">
    <source>
        <dbReference type="ARBA" id="ARBA00023163"/>
    </source>
</evidence>
<organism evidence="5 6">
    <name type="scientific">Bacillus cereus TIAC219</name>
    <dbReference type="NCBI Taxonomy" id="718222"/>
    <lineage>
        <taxon>Bacteria</taxon>
        <taxon>Bacillati</taxon>
        <taxon>Bacillota</taxon>
        <taxon>Bacilli</taxon>
        <taxon>Bacillales</taxon>
        <taxon>Bacillaceae</taxon>
        <taxon>Bacillus</taxon>
        <taxon>Bacillus cereus group</taxon>
    </lineage>
</organism>
<dbReference type="RefSeq" id="WP_001256633.1">
    <property type="nucleotide sequence ID" value="NZ_KB976020.1"/>
</dbReference>
<name>A0ABC9SPK0_BACCE</name>
<dbReference type="InterPro" id="IPR036388">
    <property type="entry name" value="WH-like_DNA-bd_sf"/>
</dbReference>
<dbReference type="AlphaFoldDB" id="A0ABC9SPK0"/>
<dbReference type="Proteomes" id="UP000014060">
    <property type="component" value="Unassembled WGS sequence"/>
</dbReference>
<accession>A0ABC9SPK0</accession>
<sequence length="499" mass="59461">MRSILSKNSLRQLELLEILYKENNWMTLKDLCRYLNYSEKTLRNDIKVINNEFYPFQIETSLRGILLVYPDNYSSDYIYAKILSLSLEFLLIERIFLNETYNIEELAEELFLSISTLRRMISKINKLFDKFDMKLITNPCRIVGNEVAIRNFIIQYLGEKYGVNGNPFSLGKMKFLEKILLYITKKNNIKMNYPDLMRLRLWTMVHITRLKNKHLLTIQEEFPNDIDISIIHNRAFCELFEFAFGLKLTQSTVHQLFYTFLNKKFAITYDQLKIMMKKKVNDAFIFVPIIKKFLGTISTEMNISIQNKKKIILELYNILQFSTLSIPIGPDYILNNQRREFSNLGIHNLSFFVKILKSSLEQLKFYKTFHLNSNILNSMLYTLIIHWDNLYHILSNRFPLVRIGLFCDSDIEHTNWLKNMLDYHFKHQAEIHIIDTINFKLFKQESQNFDLIITNISGIQSIRTIPIICVNTILYMRDLEKIQSKIFLLLKRKYSTQYN</sequence>
<dbReference type="EMBL" id="AHCJ01000110">
    <property type="protein sequence ID" value="EOQ56318.1"/>
    <property type="molecule type" value="Genomic_DNA"/>
</dbReference>
<comment type="caution">
    <text evidence="5">The sequence shown here is derived from an EMBL/GenBank/DDBJ whole genome shotgun (WGS) entry which is preliminary data.</text>
</comment>
<gene>
    <name evidence="5" type="ORF">IAY_07201</name>
</gene>
<dbReference type="InterPro" id="IPR036390">
    <property type="entry name" value="WH_DNA-bd_sf"/>
</dbReference>